<feature type="chain" id="PRO_5046759041" evidence="1">
    <location>
        <begin position="19"/>
        <end position="179"/>
    </location>
</feature>
<dbReference type="Proteomes" id="UP000663637">
    <property type="component" value="Chromosome"/>
</dbReference>
<keyword evidence="3" id="KW-1185">Reference proteome</keyword>
<dbReference type="Gene3D" id="3.40.1260.10">
    <property type="entry name" value="DsrEFH-like"/>
    <property type="match status" value="1"/>
</dbReference>
<sequence>MRIVMTLVALSFAVSAQAADTGTFVKGPVFAEFGPHASVESDMPIPPGTEFKVAFDSSIGAEDGALNKTFDRVARFINMNVAAGMPRDAIHVAVVVHGTAGPDLLSNPGWSKTHGGTANPNQPLIRALLDQGVRIILCGQSAARMGIEKGDLEPGVELALSAMTAHALLANEGYSENPF</sequence>
<dbReference type="PANTHER" id="PTHR37691">
    <property type="entry name" value="BLR3518 PROTEIN"/>
    <property type="match status" value="1"/>
</dbReference>
<evidence type="ECO:0000313" key="2">
    <source>
        <dbReference type="EMBL" id="QSB44604.1"/>
    </source>
</evidence>
<name>A0ABX7K8K3_9SPHN</name>
<dbReference type="InterPro" id="IPR003787">
    <property type="entry name" value="Sulphur_relay_DsrE/F-like"/>
</dbReference>
<evidence type="ECO:0000256" key="1">
    <source>
        <dbReference type="SAM" id="SignalP"/>
    </source>
</evidence>
<reference evidence="2 3" key="1">
    <citation type="submission" date="2020-09" db="EMBL/GenBank/DDBJ databases">
        <title>Complete genome sequence of altererythrobacter flavus SS-21NJ, isolated from Dongying oil sludge in Shandong province.</title>
        <authorList>
            <person name="Sun S."/>
            <person name="Zhang Z."/>
        </authorList>
    </citation>
    <scope>NUCLEOTIDE SEQUENCE [LARGE SCALE GENOMIC DNA]</scope>
    <source>
        <strain evidence="2 3">SS-21NJ</strain>
    </source>
</reference>
<dbReference type="InterPro" id="IPR027396">
    <property type="entry name" value="DsrEFH-like"/>
</dbReference>
<proteinExistence type="predicted"/>
<evidence type="ECO:0000313" key="3">
    <source>
        <dbReference type="Proteomes" id="UP000663637"/>
    </source>
</evidence>
<protein>
    <submittedName>
        <fullName evidence="2">DsrE family protein</fullName>
    </submittedName>
</protein>
<dbReference type="RefSeq" id="WP_102153523.1">
    <property type="nucleotide sequence ID" value="NZ_PHSO01000001.1"/>
</dbReference>
<feature type="signal peptide" evidence="1">
    <location>
        <begin position="1"/>
        <end position="18"/>
    </location>
</feature>
<dbReference type="EMBL" id="CP061510">
    <property type="protein sequence ID" value="QSB44604.1"/>
    <property type="molecule type" value="Genomic_DNA"/>
</dbReference>
<dbReference type="PANTHER" id="PTHR37691:SF1">
    <property type="entry name" value="BLR3518 PROTEIN"/>
    <property type="match status" value="1"/>
</dbReference>
<dbReference type="SUPFAM" id="SSF75169">
    <property type="entry name" value="DsrEFH-like"/>
    <property type="match status" value="1"/>
</dbReference>
<gene>
    <name evidence="2" type="ORF">IDJ81_15185</name>
</gene>
<organism evidence="2 3">
    <name type="scientific">Tsuneonella flava</name>
    <dbReference type="NCBI Taxonomy" id="2055955"/>
    <lineage>
        <taxon>Bacteria</taxon>
        <taxon>Pseudomonadati</taxon>
        <taxon>Pseudomonadota</taxon>
        <taxon>Alphaproteobacteria</taxon>
        <taxon>Sphingomonadales</taxon>
        <taxon>Erythrobacteraceae</taxon>
        <taxon>Tsuneonella</taxon>
    </lineage>
</organism>
<keyword evidence="1" id="KW-0732">Signal</keyword>
<accession>A0ABX7K8K3</accession>
<dbReference type="Pfam" id="PF02635">
    <property type="entry name" value="DsrE"/>
    <property type="match status" value="1"/>
</dbReference>